<evidence type="ECO:0008006" key="3">
    <source>
        <dbReference type="Google" id="ProtNLM"/>
    </source>
</evidence>
<proteinExistence type="predicted"/>
<evidence type="ECO:0000313" key="1">
    <source>
        <dbReference type="EMBL" id="OSX62395.1"/>
    </source>
</evidence>
<evidence type="ECO:0000313" key="2">
    <source>
        <dbReference type="Proteomes" id="UP000194127"/>
    </source>
</evidence>
<protein>
    <recommendedName>
        <fullName evidence="3">F-box domain-containing protein</fullName>
    </recommendedName>
</protein>
<dbReference type="OrthoDB" id="2799907at2759"/>
<dbReference type="EMBL" id="KZ110597">
    <property type="protein sequence ID" value="OSX62395.1"/>
    <property type="molecule type" value="Genomic_DNA"/>
</dbReference>
<accession>A0A1X6N199</accession>
<dbReference type="Proteomes" id="UP000194127">
    <property type="component" value="Unassembled WGS sequence"/>
</dbReference>
<dbReference type="RefSeq" id="XP_024339189.1">
    <property type="nucleotide sequence ID" value="XM_024485482.1"/>
</dbReference>
<gene>
    <name evidence="1" type="ORF">POSPLADRAFT_1142875</name>
</gene>
<dbReference type="SUPFAM" id="SSF52047">
    <property type="entry name" value="RNI-like"/>
    <property type="match status" value="1"/>
</dbReference>
<dbReference type="InterPro" id="IPR032675">
    <property type="entry name" value="LRR_dom_sf"/>
</dbReference>
<dbReference type="GeneID" id="36330431"/>
<dbReference type="STRING" id="670580.A0A1X6N199"/>
<dbReference type="Gene3D" id="3.80.10.10">
    <property type="entry name" value="Ribonuclease Inhibitor"/>
    <property type="match status" value="1"/>
</dbReference>
<keyword evidence="2" id="KW-1185">Reference proteome</keyword>
<organism evidence="1 2">
    <name type="scientific">Postia placenta MAD-698-R-SB12</name>
    <dbReference type="NCBI Taxonomy" id="670580"/>
    <lineage>
        <taxon>Eukaryota</taxon>
        <taxon>Fungi</taxon>
        <taxon>Dikarya</taxon>
        <taxon>Basidiomycota</taxon>
        <taxon>Agaricomycotina</taxon>
        <taxon>Agaricomycetes</taxon>
        <taxon>Polyporales</taxon>
        <taxon>Adustoporiaceae</taxon>
        <taxon>Rhodonia</taxon>
    </lineage>
</organism>
<dbReference type="AlphaFoldDB" id="A0A1X6N199"/>
<name>A0A1X6N199_9APHY</name>
<sequence length="526" mass="59100">MQISQGPSLPLELWMYVLGDVAEEQNPDAIARCARVCRFFQHMYKKRLETYQKRLQTRLTFRSEEDVERFETDTAAMEIGGWRGPIFVAIEGEEESKAIPHVATFASRFAGRWTRIDALDINAASWPSSLRAANAAVFRDLSRFASITALTLYGVTFPSIVTFGALASALPGLEELFLKNVKFTRPSFPFDPQTLSNFRLLPPMRNLRVISLGDVFASSWFKLDPSAWPCYTEILAFMAAMSNPCRKSPRVYPWGSVRVLRLDENIWWKFSSSSIARLLRALPSLEKLVLGNGDSDDANLEITGVPAHSRLALITIGVHDASAQPQHVAHIIRCLIDMEYPLRIMRIYAEVYPFFKDADTLVASAINELVQHAGPSLDDLGLFLKGNKDDADWAPFDRQCDFFENTSPTSLRIHGCNASCLDVREILSHVTLRHVSSVNIRFKQLGRSDRGELSEGLSQLDTMLLPSVFDNLVHVLISITYLEAEEDMTEWVCWIRSCLTSLDKRGIVGCVSVAPSAIDNINCPHY</sequence>
<reference evidence="1 2" key="1">
    <citation type="submission" date="2017-04" db="EMBL/GenBank/DDBJ databases">
        <title>Genome Sequence of the Model Brown-Rot Fungus Postia placenta SB12.</title>
        <authorList>
            <consortium name="DOE Joint Genome Institute"/>
            <person name="Gaskell J."/>
            <person name="Kersten P."/>
            <person name="Larrondo L.F."/>
            <person name="Canessa P."/>
            <person name="Martinez D."/>
            <person name="Hibbett D."/>
            <person name="Schmoll M."/>
            <person name="Kubicek C.P."/>
            <person name="Martinez A.T."/>
            <person name="Yadav J."/>
            <person name="Master E."/>
            <person name="Magnuson J.K."/>
            <person name="James T."/>
            <person name="Yaver D."/>
            <person name="Berka R."/>
            <person name="Labutti K."/>
            <person name="Lipzen A."/>
            <person name="Aerts A."/>
            <person name="Barry K."/>
            <person name="Henrissat B."/>
            <person name="Blanchette R."/>
            <person name="Grigoriev I."/>
            <person name="Cullen D."/>
        </authorList>
    </citation>
    <scope>NUCLEOTIDE SEQUENCE [LARGE SCALE GENOMIC DNA]</scope>
    <source>
        <strain evidence="1 2">MAD-698-R-SB12</strain>
    </source>
</reference>